<keyword evidence="5" id="KW-0732">Signal</keyword>
<dbReference type="GO" id="GO:0020037">
    <property type="term" value="F:heme binding"/>
    <property type="evidence" value="ECO:0007669"/>
    <property type="project" value="InterPro"/>
</dbReference>
<evidence type="ECO:0000259" key="6">
    <source>
        <dbReference type="PROSITE" id="PS51007"/>
    </source>
</evidence>
<name>A0A0S2TH82_9GAMM</name>
<organism evidence="7 8">
    <name type="scientific">Candidatus Tenderia electrophaga</name>
    <dbReference type="NCBI Taxonomy" id="1748243"/>
    <lineage>
        <taxon>Bacteria</taxon>
        <taxon>Pseudomonadati</taxon>
        <taxon>Pseudomonadota</taxon>
        <taxon>Gammaproteobacteria</taxon>
        <taxon>Candidatus Tenderiales</taxon>
        <taxon>Candidatus Tenderiaceae</taxon>
        <taxon>Candidatus Tenderia</taxon>
    </lineage>
</organism>
<feature type="signal peptide" evidence="5">
    <location>
        <begin position="1"/>
        <end position="30"/>
    </location>
</feature>
<sequence length="238" mass="26282">MMTTAWRKPLGVVVGVAALVAIGYTTTASAADGEQILRSQCAECHELDEAGPDSLKALWAQKGPNFSHAGNKYKQDWMAQWLTAPTRIRPAGMFYGNHIEPAADHDQVIEASLVDHVALSADEAKAVAAALMQYQGKRELIEQGAYQPGTISLSMGDLMFIKFKGCASCHRVAPDYGGISAPEVYTVAKRLQEDYIISFMKNPQAWSPLTFMPQYHLKEADLQKFVHYFRALAKEETQ</sequence>
<evidence type="ECO:0000256" key="4">
    <source>
        <dbReference type="PROSITE-ProRule" id="PRU00433"/>
    </source>
</evidence>
<dbReference type="Proteomes" id="UP000055136">
    <property type="component" value="Chromosome"/>
</dbReference>
<keyword evidence="2 4" id="KW-0479">Metal-binding</keyword>
<dbReference type="GO" id="GO:0009055">
    <property type="term" value="F:electron transfer activity"/>
    <property type="evidence" value="ECO:0007669"/>
    <property type="project" value="InterPro"/>
</dbReference>
<feature type="domain" description="Cytochrome c" evidence="6">
    <location>
        <begin position="28"/>
        <end position="135"/>
    </location>
</feature>
<dbReference type="InterPro" id="IPR009056">
    <property type="entry name" value="Cyt_c-like_dom"/>
</dbReference>
<evidence type="ECO:0000313" key="8">
    <source>
        <dbReference type="Proteomes" id="UP000055136"/>
    </source>
</evidence>
<evidence type="ECO:0000256" key="5">
    <source>
        <dbReference type="SAM" id="SignalP"/>
    </source>
</evidence>
<reference evidence="7" key="1">
    <citation type="submission" date="2015-10" db="EMBL/GenBank/DDBJ databases">
        <title>Description of Candidatus Tenderia electrophaga gen. nov, sp. nov., an Uncultivated Electroautotroph from a Biocathode Enrichment.</title>
        <authorList>
            <person name="Eddie B.J."/>
            <person name="Malanoski A.P."/>
            <person name="Wang Z."/>
            <person name="Hall R.J."/>
            <person name="Oh S.D."/>
            <person name="Heiner C."/>
            <person name="Lin B."/>
            <person name="Strycharz-Glaven S.M."/>
        </authorList>
    </citation>
    <scope>NUCLEOTIDE SEQUENCE [LARGE SCALE GENOMIC DNA]</scope>
    <source>
        <strain evidence="7">NRL1</strain>
    </source>
</reference>
<dbReference type="PROSITE" id="PS51007">
    <property type="entry name" value="CYTC"/>
    <property type="match status" value="2"/>
</dbReference>
<evidence type="ECO:0000256" key="2">
    <source>
        <dbReference type="ARBA" id="ARBA00022723"/>
    </source>
</evidence>
<dbReference type="STRING" id="1748243.Tel_15455"/>
<evidence type="ECO:0000256" key="3">
    <source>
        <dbReference type="ARBA" id="ARBA00023004"/>
    </source>
</evidence>
<proteinExistence type="predicted"/>
<keyword evidence="1 4" id="KW-0349">Heme</keyword>
<gene>
    <name evidence="7" type="ORF">Tel_15455</name>
</gene>
<dbReference type="GO" id="GO:0046872">
    <property type="term" value="F:metal ion binding"/>
    <property type="evidence" value="ECO:0007669"/>
    <property type="project" value="UniProtKB-KW"/>
</dbReference>
<dbReference type="Gene3D" id="1.10.760.10">
    <property type="entry name" value="Cytochrome c-like domain"/>
    <property type="match status" value="2"/>
</dbReference>
<dbReference type="Pfam" id="PF00034">
    <property type="entry name" value="Cytochrom_C"/>
    <property type="match status" value="1"/>
</dbReference>
<dbReference type="EMBL" id="CP013099">
    <property type="protein sequence ID" value="ALP54429.1"/>
    <property type="molecule type" value="Genomic_DNA"/>
</dbReference>
<dbReference type="AlphaFoldDB" id="A0A0S2TH82"/>
<feature type="chain" id="PRO_5006605073" description="Cytochrome c domain-containing protein" evidence="5">
    <location>
        <begin position="31"/>
        <end position="238"/>
    </location>
</feature>
<dbReference type="SUPFAM" id="SSF46626">
    <property type="entry name" value="Cytochrome c"/>
    <property type="match status" value="2"/>
</dbReference>
<keyword evidence="8" id="KW-1185">Reference proteome</keyword>
<evidence type="ECO:0000256" key="1">
    <source>
        <dbReference type="ARBA" id="ARBA00022617"/>
    </source>
</evidence>
<protein>
    <recommendedName>
        <fullName evidence="6">Cytochrome c domain-containing protein</fullName>
    </recommendedName>
</protein>
<dbReference type="KEGG" id="tee:Tel_15455"/>
<feature type="domain" description="Cytochrome c" evidence="6">
    <location>
        <begin position="151"/>
        <end position="233"/>
    </location>
</feature>
<evidence type="ECO:0000313" key="7">
    <source>
        <dbReference type="EMBL" id="ALP54429.1"/>
    </source>
</evidence>
<accession>A0A0S2TH82</accession>
<dbReference type="InterPro" id="IPR036909">
    <property type="entry name" value="Cyt_c-like_dom_sf"/>
</dbReference>
<keyword evidence="3 4" id="KW-0408">Iron</keyword>